<keyword evidence="2" id="KW-1185">Reference proteome</keyword>
<evidence type="ECO:0000313" key="2">
    <source>
        <dbReference type="Proteomes" id="UP000269265"/>
    </source>
</evidence>
<protein>
    <submittedName>
        <fullName evidence="1">DUF4238 domain-containing protein</fullName>
    </submittedName>
</protein>
<dbReference type="OrthoDB" id="9148269at2"/>
<accession>A0A426UZB6</accession>
<proteinExistence type="predicted"/>
<gene>
    <name evidence="1" type="ORF">EIP75_23510</name>
</gene>
<dbReference type="InterPro" id="IPR025332">
    <property type="entry name" value="DUF4238"/>
</dbReference>
<comment type="caution">
    <text evidence="1">The sequence shown here is derived from an EMBL/GenBank/DDBJ whole genome shotgun (WGS) entry which is preliminary data.</text>
</comment>
<dbReference type="Pfam" id="PF14022">
    <property type="entry name" value="DUF4238"/>
    <property type="match status" value="1"/>
</dbReference>
<dbReference type="Proteomes" id="UP000269265">
    <property type="component" value="Unassembled WGS sequence"/>
</dbReference>
<sequence length="329" mass="36799">MQQTKRHHYVPKAYLKAFCDPTGRLLVYRKDQPGKVLPMTPDATQFRRYYYSQPMPNGGQDNNQLEAFFSSIEGKWPPVVTSLRKRGEVSVQLMTDIFEFMALQFARVPARRDLVEASLAQTVKTQLKALDARGELPPPPSELPNILEEVVVAIDPHQSIHAMATVMRGMGELFNHIGLVVIHNGTPTPFLSSDNPVIWFDPSLPFDKQLPYTVNLDGGDICFFFPVSPTMAILGTREQSASYSQNGLTHQEAPHEEWVKAMNTQISRFAYEAVIACSPSQEDVVRQFADASPVLESTTIPTASGFISVSRQVFGKRTTKPKWEGLENS</sequence>
<reference evidence="1 2" key="1">
    <citation type="submission" date="2018-12" db="EMBL/GenBank/DDBJ databases">
        <title>The whole draft genome of Aquabacterium sp. SJQ9.</title>
        <authorList>
            <person name="Sun L."/>
            <person name="Gao X."/>
            <person name="Chen W."/>
            <person name="Huang K."/>
        </authorList>
    </citation>
    <scope>NUCLEOTIDE SEQUENCE [LARGE SCALE GENOMIC DNA]</scope>
    <source>
        <strain evidence="1 2">SJQ9</strain>
    </source>
</reference>
<organism evidence="1 2">
    <name type="scientific">Aquabacterium soli</name>
    <dbReference type="NCBI Taxonomy" id="2493092"/>
    <lineage>
        <taxon>Bacteria</taxon>
        <taxon>Pseudomonadati</taxon>
        <taxon>Pseudomonadota</taxon>
        <taxon>Betaproteobacteria</taxon>
        <taxon>Burkholderiales</taxon>
        <taxon>Aquabacterium</taxon>
    </lineage>
</organism>
<dbReference type="EMBL" id="RSED01000041">
    <property type="protein sequence ID" value="RRR99925.1"/>
    <property type="molecule type" value="Genomic_DNA"/>
</dbReference>
<evidence type="ECO:0000313" key="1">
    <source>
        <dbReference type="EMBL" id="RRR99925.1"/>
    </source>
</evidence>
<dbReference type="RefSeq" id="WP_125245623.1">
    <property type="nucleotide sequence ID" value="NZ_RSED01000041.1"/>
</dbReference>
<name>A0A426UZB6_9BURK</name>
<dbReference type="AlphaFoldDB" id="A0A426UZB6"/>